<dbReference type="RefSeq" id="WP_306101845.1">
    <property type="nucleotide sequence ID" value="NZ_CP162601.1"/>
</dbReference>
<organism evidence="3">
    <name type="scientific">Vibrio sp. HB236076</name>
    <dbReference type="NCBI Taxonomy" id="3232307"/>
    <lineage>
        <taxon>Bacteria</taxon>
        <taxon>Pseudomonadati</taxon>
        <taxon>Pseudomonadota</taxon>
        <taxon>Gammaproteobacteria</taxon>
        <taxon>Vibrionales</taxon>
        <taxon>Vibrionaceae</taxon>
        <taxon>Vibrio</taxon>
    </lineage>
</organism>
<gene>
    <name evidence="3" type="ORF">AB0763_00580</name>
</gene>
<dbReference type="InterPro" id="IPR000836">
    <property type="entry name" value="PRTase_dom"/>
</dbReference>
<sequence>MRLSTMRFALRDFVHHLAWFLVPSPTPCHLCGLPRVTQDHSLWCHSCYQSLSSDCLCPRCGLQLAAEEDLCGQCLLQPPYWQRLYCLGDYQFPLDQYIHKLKYQQQPYFANDLAALLAKRIDTPAAVMIPVPLFWRRQWQRGYNQSELIARALSQRLGNRTVNALKRTRHTQVQRGLTRKERQKNLQGAIALLPSCRALPSHVALVDDVVTTGSTLNAICPLLFECGVKKIDIYCICRTGDPRSKC</sequence>
<protein>
    <submittedName>
        <fullName evidence="3">Phosphoribosyltransferase family protein</fullName>
    </submittedName>
</protein>
<dbReference type="InterPro" id="IPR029057">
    <property type="entry name" value="PRTase-like"/>
</dbReference>
<dbReference type="EMBL" id="CP162601">
    <property type="protein sequence ID" value="XDK25184.1"/>
    <property type="molecule type" value="Genomic_DNA"/>
</dbReference>
<comment type="similarity">
    <text evidence="1">Belongs to the ComF/GntX family.</text>
</comment>
<accession>A0AB39HEG0</accession>
<evidence type="ECO:0000256" key="1">
    <source>
        <dbReference type="ARBA" id="ARBA00008007"/>
    </source>
</evidence>
<dbReference type="Pfam" id="PF00156">
    <property type="entry name" value="Pribosyltran"/>
    <property type="match status" value="1"/>
</dbReference>
<dbReference type="CDD" id="cd06223">
    <property type="entry name" value="PRTases_typeI"/>
    <property type="match status" value="1"/>
</dbReference>
<feature type="domain" description="Phosphoribosyltransferase" evidence="2">
    <location>
        <begin position="148"/>
        <end position="241"/>
    </location>
</feature>
<keyword evidence="3" id="KW-0808">Transferase</keyword>
<keyword evidence="3" id="KW-0328">Glycosyltransferase</keyword>
<evidence type="ECO:0000313" key="3">
    <source>
        <dbReference type="EMBL" id="XDK25184.1"/>
    </source>
</evidence>
<dbReference type="KEGG" id="vih:AB0763_00580"/>
<dbReference type="Gene3D" id="3.40.50.2020">
    <property type="match status" value="1"/>
</dbReference>
<dbReference type="AlphaFoldDB" id="A0AB39HEG0"/>
<name>A0AB39HEG0_9VIBR</name>
<dbReference type="SUPFAM" id="SSF53271">
    <property type="entry name" value="PRTase-like"/>
    <property type="match status" value="1"/>
</dbReference>
<reference evidence="3" key="1">
    <citation type="submission" date="2024-07" db="EMBL/GenBank/DDBJ databases">
        <title>Genome Analysis of a Potential Novel Vibrio Species Secreting pH- and Thermo-stable Alginate Lyase and its Application in Producing Alginate Oligosaccharides.</title>
        <authorList>
            <person name="Huang H."/>
            <person name="Bao K."/>
        </authorList>
    </citation>
    <scope>NUCLEOTIDE SEQUENCE</scope>
    <source>
        <strain evidence="3">HB236076</strain>
    </source>
</reference>
<proteinExistence type="inferred from homology"/>
<dbReference type="InterPro" id="IPR051910">
    <property type="entry name" value="ComF/GntX_DNA_util-trans"/>
</dbReference>
<dbReference type="PANTHER" id="PTHR47505:SF1">
    <property type="entry name" value="DNA UTILIZATION PROTEIN YHGH"/>
    <property type="match status" value="1"/>
</dbReference>
<dbReference type="PANTHER" id="PTHR47505">
    <property type="entry name" value="DNA UTILIZATION PROTEIN YHGH"/>
    <property type="match status" value="1"/>
</dbReference>
<dbReference type="GO" id="GO:0016757">
    <property type="term" value="F:glycosyltransferase activity"/>
    <property type="evidence" value="ECO:0007669"/>
    <property type="project" value="UniProtKB-KW"/>
</dbReference>
<evidence type="ECO:0000259" key="2">
    <source>
        <dbReference type="Pfam" id="PF00156"/>
    </source>
</evidence>